<dbReference type="PANTHER" id="PTHR48478:SF1">
    <property type="entry name" value="LECTIN-LIKE"/>
    <property type="match status" value="1"/>
</dbReference>
<dbReference type="PANTHER" id="PTHR48478">
    <property type="entry name" value="LECTIN-LIKE"/>
    <property type="match status" value="1"/>
</dbReference>
<sequence>MYGRYEYTWKKMEMVSEAGDVPNSSRSTNEENARNSTSETRELPLMSLAMLRRAIGDEISSLDINEMRRRVYAGVLLKDKEKQGEAKKEQLYTHKYWVHKELNKNCLMVLASALSITWGNDGWYWNWPERQESCYSGNIDLPIAKLEAVDWLEIKGTCKTVMLSPRTTYEVAIVVRMIRLSFGWQDPVNLALALPDGNKQGSTARLDELEQDEWTELKIGKFELTPKTVGEISFSLWEHGEHLKGGLFIKGVVFKPITEIVNQGSSV</sequence>
<name>A0ABM3HSL6_9MYRT</name>
<proteinExistence type="predicted"/>
<feature type="region of interest" description="Disordered" evidence="1">
    <location>
        <begin position="18"/>
        <end position="40"/>
    </location>
</feature>
<dbReference type="GeneID" id="115737902"/>
<evidence type="ECO:0000256" key="1">
    <source>
        <dbReference type="SAM" id="MobiDB-lite"/>
    </source>
</evidence>
<dbReference type="InterPro" id="IPR052147">
    <property type="entry name" value="PP2-like/Lectin"/>
</dbReference>
<reference evidence="3" key="1">
    <citation type="submission" date="2025-08" db="UniProtKB">
        <authorList>
            <consortium name="RefSeq"/>
        </authorList>
    </citation>
    <scope>IDENTIFICATION</scope>
    <source>
        <tissue evidence="3">Leaf</tissue>
    </source>
</reference>
<dbReference type="Pfam" id="PF14299">
    <property type="entry name" value="PP2"/>
    <property type="match status" value="1"/>
</dbReference>
<accession>A0ABM3HSL6</accession>
<dbReference type="Proteomes" id="UP000827889">
    <property type="component" value="Chromosome 8"/>
</dbReference>
<dbReference type="RefSeq" id="XP_048139594.1">
    <property type="nucleotide sequence ID" value="XM_048283637.1"/>
</dbReference>
<evidence type="ECO:0000313" key="3">
    <source>
        <dbReference type="RefSeq" id="XP_048139594.1"/>
    </source>
</evidence>
<organism evidence="2 3">
    <name type="scientific">Rhodamnia argentea</name>
    <dbReference type="NCBI Taxonomy" id="178133"/>
    <lineage>
        <taxon>Eukaryota</taxon>
        <taxon>Viridiplantae</taxon>
        <taxon>Streptophyta</taxon>
        <taxon>Embryophyta</taxon>
        <taxon>Tracheophyta</taxon>
        <taxon>Spermatophyta</taxon>
        <taxon>Magnoliopsida</taxon>
        <taxon>eudicotyledons</taxon>
        <taxon>Gunneridae</taxon>
        <taxon>Pentapetalae</taxon>
        <taxon>rosids</taxon>
        <taxon>malvids</taxon>
        <taxon>Myrtales</taxon>
        <taxon>Myrtaceae</taxon>
        <taxon>Myrtoideae</taxon>
        <taxon>Myrteae</taxon>
        <taxon>Australasian group</taxon>
        <taxon>Rhodamnia</taxon>
    </lineage>
</organism>
<evidence type="ECO:0000313" key="2">
    <source>
        <dbReference type="Proteomes" id="UP000827889"/>
    </source>
</evidence>
<protein>
    <submittedName>
        <fullName evidence="3">Uncharacterized protein PHLOEM PROTEIN 2-LIKE A4-like</fullName>
    </submittedName>
</protein>
<dbReference type="InterPro" id="IPR025886">
    <property type="entry name" value="PP2-like"/>
</dbReference>
<keyword evidence="2" id="KW-1185">Reference proteome</keyword>
<gene>
    <name evidence="3" type="primary">LOC115737902</name>
</gene>